<evidence type="ECO:0000313" key="3">
    <source>
        <dbReference type="Proteomes" id="UP000521943"/>
    </source>
</evidence>
<evidence type="ECO:0000313" key="2">
    <source>
        <dbReference type="EMBL" id="KAF6763780.1"/>
    </source>
</evidence>
<keyword evidence="1" id="KW-0812">Transmembrane</keyword>
<keyword evidence="3" id="KW-1185">Reference proteome</keyword>
<proteinExistence type="predicted"/>
<dbReference type="EMBL" id="JACGCI010000005">
    <property type="protein sequence ID" value="KAF6763780.1"/>
    <property type="molecule type" value="Genomic_DNA"/>
</dbReference>
<dbReference type="OrthoDB" id="10538427at2759"/>
<comment type="caution">
    <text evidence="2">The sequence shown here is derived from an EMBL/GenBank/DDBJ whole genome shotgun (WGS) entry which is preliminary data.</text>
</comment>
<dbReference type="Proteomes" id="UP000521943">
    <property type="component" value="Unassembled WGS sequence"/>
</dbReference>
<name>A0A8H6IDW5_9AGAR</name>
<protein>
    <submittedName>
        <fullName evidence="2">Uncharacterized protein</fullName>
    </submittedName>
</protein>
<sequence length="194" mass="20417">MSFTTVCSTTSTRTLYGSRTTLQPGATMTVTEVVPVGPSIRTRLITTTECNATAGGGCGPATKNRVASQFQALPTTRTSTTVFRGTRTTVVSFPTSTIYESTCIRTTVTVTQVSVVPTYSATSTLITTKTLGDPIDNSPTATTTTALGPPKAKANVAAIVGGLIGGFMFPILVLLLIRWLRRKHILRRNSGPTG</sequence>
<evidence type="ECO:0000256" key="1">
    <source>
        <dbReference type="SAM" id="Phobius"/>
    </source>
</evidence>
<feature type="transmembrane region" description="Helical" evidence="1">
    <location>
        <begin position="156"/>
        <end position="180"/>
    </location>
</feature>
<keyword evidence="1" id="KW-1133">Transmembrane helix</keyword>
<organism evidence="2 3">
    <name type="scientific">Ephemerocybe angulata</name>
    <dbReference type="NCBI Taxonomy" id="980116"/>
    <lineage>
        <taxon>Eukaryota</taxon>
        <taxon>Fungi</taxon>
        <taxon>Dikarya</taxon>
        <taxon>Basidiomycota</taxon>
        <taxon>Agaricomycotina</taxon>
        <taxon>Agaricomycetes</taxon>
        <taxon>Agaricomycetidae</taxon>
        <taxon>Agaricales</taxon>
        <taxon>Agaricineae</taxon>
        <taxon>Psathyrellaceae</taxon>
        <taxon>Ephemerocybe</taxon>
    </lineage>
</organism>
<dbReference type="AlphaFoldDB" id="A0A8H6IDW5"/>
<keyword evidence="1" id="KW-0472">Membrane</keyword>
<gene>
    <name evidence="2" type="ORF">DFP72DRAFT_483208</name>
</gene>
<reference evidence="2 3" key="1">
    <citation type="submission" date="2020-07" db="EMBL/GenBank/DDBJ databases">
        <title>Comparative genomics of pyrophilous fungi reveals a link between fire events and developmental genes.</title>
        <authorList>
            <consortium name="DOE Joint Genome Institute"/>
            <person name="Steindorff A.S."/>
            <person name="Carver A."/>
            <person name="Calhoun S."/>
            <person name="Stillman K."/>
            <person name="Liu H."/>
            <person name="Lipzen A."/>
            <person name="Pangilinan J."/>
            <person name="Labutti K."/>
            <person name="Bruns T.D."/>
            <person name="Grigoriev I.V."/>
        </authorList>
    </citation>
    <scope>NUCLEOTIDE SEQUENCE [LARGE SCALE GENOMIC DNA]</scope>
    <source>
        <strain evidence="2 3">CBS 144469</strain>
    </source>
</reference>
<accession>A0A8H6IDW5</accession>